<organism evidence="1 2">
    <name type="scientific">Cichorium intybus</name>
    <name type="common">Chicory</name>
    <dbReference type="NCBI Taxonomy" id="13427"/>
    <lineage>
        <taxon>Eukaryota</taxon>
        <taxon>Viridiplantae</taxon>
        <taxon>Streptophyta</taxon>
        <taxon>Embryophyta</taxon>
        <taxon>Tracheophyta</taxon>
        <taxon>Spermatophyta</taxon>
        <taxon>Magnoliopsida</taxon>
        <taxon>eudicotyledons</taxon>
        <taxon>Gunneridae</taxon>
        <taxon>Pentapetalae</taxon>
        <taxon>asterids</taxon>
        <taxon>campanulids</taxon>
        <taxon>Asterales</taxon>
        <taxon>Asteraceae</taxon>
        <taxon>Cichorioideae</taxon>
        <taxon>Cichorieae</taxon>
        <taxon>Cichoriinae</taxon>
        <taxon>Cichorium</taxon>
    </lineage>
</organism>
<sequence>MRCPSWRSKLARSESSEDVSLMRLEFERYNLSTAERIELDKKALEDKQRVREPRIQLRKDKQRLKDIKFFTSNPKEGLEGEAREMVLKLKADIMAKYCS</sequence>
<accession>A0ACB9AL97</accession>
<evidence type="ECO:0000313" key="2">
    <source>
        <dbReference type="Proteomes" id="UP001055811"/>
    </source>
</evidence>
<evidence type="ECO:0000313" key="1">
    <source>
        <dbReference type="EMBL" id="KAI3710521.1"/>
    </source>
</evidence>
<reference evidence="1 2" key="2">
    <citation type="journal article" date="2022" name="Mol. Ecol. Resour.">
        <title>The genomes of chicory, endive, great burdock and yacon provide insights into Asteraceae paleo-polyploidization history and plant inulin production.</title>
        <authorList>
            <person name="Fan W."/>
            <person name="Wang S."/>
            <person name="Wang H."/>
            <person name="Wang A."/>
            <person name="Jiang F."/>
            <person name="Liu H."/>
            <person name="Zhao H."/>
            <person name="Xu D."/>
            <person name="Zhang Y."/>
        </authorList>
    </citation>
    <scope>NUCLEOTIDE SEQUENCE [LARGE SCALE GENOMIC DNA]</scope>
    <source>
        <strain evidence="2">cv. Punajuju</strain>
        <tissue evidence="1">Leaves</tissue>
    </source>
</reference>
<reference evidence="2" key="1">
    <citation type="journal article" date="2022" name="Mol. Ecol. Resour.">
        <title>The genomes of chicory, endive, great burdock and yacon provide insights into Asteraceae palaeo-polyploidization history and plant inulin production.</title>
        <authorList>
            <person name="Fan W."/>
            <person name="Wang S."/>
            <person name="Wang H."/>
            <person name="Wang A."/>
            <person name="Jiang F."/>
            <person name="Liu H."/>
            <person name="Zhao H."/>
            <person name="Xu D."/>
            <person name="Zhang Y."/>
        </authorList>
    </citation>
    <scope>NUCLEOTIDE SEQUENCE [LARGE SCALE GENOMIC DNA]</scope>
    <source>
        <strain evidence="2">cv. Punajuju</strain>
    </source>
</reference>
<proteinExistence type="predicted"/>
<keyword evidence="2" id="KW-1185">Reference proteome</keyword>
<comment type="caution">
    <text evidence="1">The sequence shown here is derived from an EMBL/GenBank/DDBJ whole genome shotgun (WGS) entry which is preliminary data.</text>
</comment>
<dbReference type="EMBL" id="CM042015">
    <property type="protein sequence ID" value="KAI3710521.1"/>
    <property type="molecule type" value="Genomic_DNA"/>
</dbReference>
<gene>
    <name evidence="1" type="ORF">L2E82_40304</name>
</gene>
<dbReference type="Proteomes" id="UP001055811">
    <property type="component" value="Linkage Group LG07"/>
</dbReference>
<name>A0ACB9AL97_CICIN</name>
<protein>
    <submittedName>
        <fullName evidence="1">Uncharacterized protein</fullName>
    </submittedName>
</protein>